<gene>
    <name evidence="1" type="ORF">DSO57_1015522</name>
</gene>
<keyword evidence="2" id="KW-1185">Reference proteome</keyword>
<proteinExistence type="predicted"/>
<dbReference type="EMBL" id="QTSX02000061">
    <property type="protein sequence ID" value="KAJ9089195.1"/>
    <property type="molecule type" value="Genomic_DNA"/>
</dbReference>
<protein>
    <submittedName>
        <fullName evidence="1">Uncharacterized protein</fullName>
    </submittedName>
</protein>
<name>A0ACC2UQP1_9FUNG</name>
<dbReference type="Proteomes" id="UP001165960">
    <property type="component" value="Unassembled WGS sequence"/>
</dbReference>
<sequence>MLKEDPFPLIHALEIDLKEVYPYALRCALYLDSCKSRVSAVEYSVTVATPPSSASRKSNLDLLLLLVDYLAEHLEKPKANEIIRTVFQNSLTQMKPDFVRFAAFLRTITQDNIEFRMGNVEALVMLFNSSIQPPMESNFWGFGRSPSAVPAPSSDEITRMFIEMLSLILSEEFHTHTGCSSMLQQLEACEHYCGPGERNGSSEGAGERQTMGLYVKKLFGWSTEEYTKLVKGYKPVCTTQSHFHDVKKCLVNLELNAVPYFTPDEFLSPEGHASWKTQERFLLSQTVTKLVLDSPELLTLSVVSGKNSPTDYSSRSFVFVPGKPHEAYRALVTLVTRYELIDQQLPSLSPAAHDLLNDCAMKWRIPKALRVLARLEVVAYAVAKRELGFGFLATSIKLTQAYVQEHPCQEWAARNRNHLLLIFLFLIDHSLDLFFEGITDPPKMSQPVACLLQDNLDFMFGNFVFQEAAIIRAGYIDSAMDRVDAALTLANERLYKDDEAVLLQLQGVMVNIERDIGLLGSLFPRPLLGTIDVPVLAAERMLQYFLQKAESILFDKKNMYISVEEALNFHEAVTRLFRFGQVFAPELEEPHTLIGWFKMQFSKWIAALDGQALDWVERAIKYDTFMPISESCPHSSSVTDLICSFREQLEFIQKLTWPSELLQAQSLTKVTKVIYESIQLYSSRMEQLFIPHTSHHHHASSLGRINWKLLNGKKKLNETATIAAPKYIAINNIYHLRTKVQRLFNTIDYDHFSKVLETENHGKDANRSTSKMFSITVREAELLKNCDGNKDNDAYVVLSTQGRKLLTTSVQWTNAHPKWNESVAVALSYDQDIIVQVFDKDTFRDDICGEGFLHLCPQDNWGIEDTDLWVNLEPQGRILLTISSQEETNDSQYFIHKAVYFLEHTENELLRQLSSKFLNPIDRHLTRQALLSGIAAKDSTGIRRFLGQDVLPHEFTFSDEDCDDALAPLVEFLDSELQAPFSNLYAACGSKLVLLLWRECLNHILAELIPPFSNSRAVPRPLTKSELDFFMRAVKLLKQFFHGGKDGDGLPNEMLETSDYLLVQEIPELYTASTEDLIEAYMSLYKKFVVTNPKVRSPGAVKADLLLRLIRMRNEKSGIEFVNIQLEIKSKMLEWSVDRSLPAKLA</sequence>
<reference evidence="1" key="1">
    <citation type="submission" date="2022-04" db="EMBL/GenBank/DDBJ databases">
        <title>Genome of the entomopathogenic fungus Entomophthora muscae.</title>
        <authorList>
            <person name="Elya C."/>
            <person name="Lovett B.R."/>
            <person name="Lee E."/>
            <person name="Macias A.M."/>
            <person name="Hajek A.E."/>
            <person name="De Bivort B.L."/>
            <person name="Kasson M.T."/>
            <person name="De Fine Licht H.H."/>
            <person name="Stajich J.E."/>
        </authorList>
    </citation>
    <scope>NUCLEOTIDE SEQUENCE</scope>
    <source>
        <strain evidence="1">Berkeley</strain>
    </source>
</reference>
<evidence type="ECO:0000313" key="1">
    <source>
        <dbReference type="EMBL" id="KAJ9089195.1"/>
    </source>
</evidence>
<accession>A0ACC2UQP1</accession>
<organism evidence="1 2">
    <name type="scientific">Entomophthora muscae</name>
    <dbReference type="NCBI Taxonomy" id="34485"/>
    <lineage>
        <taxon>Eukaryota</taxon>
        <taxon>Fungi</taxon>
        <taxon>Fungi incertae sedis</taxon>
        <taxon>Zoopagomycota</taxon>
        <taxon>Entomophthoromycotina</taxon>
        <taxon>Entomophthoromycetes</taxon>
        <taxon>Entomophthorales</taxon>
        <taxon>Entomophthoraceae</taxon>
        <taxon>Entomophthora</taxon>
    </lineage>
</organism>
<comment type="caution">
    <text evidence="1">The sequence shown here is derived from an EMBL/GenBank/DDBJ whole genome shotgun (WGS) entry which is preliminary data.</text>
</comment>
<evidence type="ECO:0000313" key="2">
    <source>
        <dbReference type="Proteomes" id="UP001165960"/>
    </source>
</evidence>